<feature type="domain" description="Rab-GAP TBC" evidence="1">
    <location>
        <begin position="1"/>
        <end position="86"/>
    </location>
</feature>
<organism evidence="2 3">
    <name type="scientific">Scyliorhinus torazame</name>
    <name type="common">Cloudy catshark</name>
    <name type="synonym">Catulus torazame</name>
    <dbReference type="NCBI Taxonomy" id="75743"/>
    <lineage>
        <taxon>Eukaryota</taxon>
        <taxon>Metazoa</taxon>
        <taxon>Chordata</taxon>
        <taxon>Craniata</taxon>
        <taxon>Vertebrata</taxon>
        <taxon>Chondrichthyes</taxon>
        <taxon>Elasmobranchii</taxon>
        <taxon>Galeomorphii</taxon>
        <taxon>Galeoidea</taxon>
        <taxon>Carcharhiniformes</taxon>
        <taxon>Scyliorhinidae</taxon>
        <taxon>Scyliorhinus</taxon>
    </lineage>
</organism>
<keyword evidence="3" id="KW-1185">Reference proteome</keyword>
<dbReference type="PROSITE" id="PS50086">
    <property type="entry name" value="TBC_RABGAP"/>
    <property type="match status" value="1"/>
</dbReference>
<evidence type="ECO:0000313" key="2">
    <source>
        <dbReference type="EMBL" id="GCB81059.1"/>
    </source>
</evidence>
<dbReference type="FunFam" id="1.10.472.80:FF:000008">
    <property type="entry name" value="TBC1 domain family member 10A"/>
    <property type="match status" value="1"/>
</dbReference>
<proteinExistence type="predicted"/>
<reference evidence="2 3" key="1">
    <citation type="journal article" date="2018" name="Nat. Ecol. Evol.">
        <title>Shark genomes provide insights into elasmobranch evolution and the origin of vertebrates.</title>
        <authorList>
            <person name="Hara Y"/>
            <person name="Yamaguchi K"/>
            <person name="Onimaru K"/>
            <person name="Kadota M"/>
            <person name="Koyanagi M"/>
            <person name="Keeley SD"/>
            <person name="Tatsumi K"/>
            <person name="Tanaka K"/>
            <person name="Motone F"/>
            <person name="Kageyama Y"/>
            <person name="Nozu R"/>
            <person name="Adachi N"/>
            <person name="Nishimura O"/>
            <person name="Nakagawa R"/>
            <person name="Tanegashima C"/>
            <person name="Kiyatake I"/>
            <person name="Matsumoto R"/>
            <person name="Murakumo K"/>
            <person name="Nishida K"/>
            <person name="Terakita A"/>
            <person name="Kuratani S"/>
            <person name="Sato K"/>
            <person name="Hyodo S Kuraku.S."/>
        </authorList>
    </citation>
    <scope>NUCLEOTIDE SEQUENCE [LARGE SCALE GENOMIC DNA]</scope>
</reference>
<dbReference type="GO" id="GO:0031267">
    <property type="term" value="F:small GTPase binding"/>
    <property type="evidence" value="ECO:0007669"/>
    <property type="project" value="TreeGrafter"/>
</dbReference>
<dbReference type="EMBL" id="BFAA01023854">
    <property type="protein sequence ID" value="GCB81059.1"/>
    <property type="molecule type" value="Genomic_DNA"/>
</dbReference>
<feature type="non-terminal residue" evidence="2">
    <location>
        <position position="1"/>
    </location>
</feature>
<dbReference type="PANTHER" id="PTHR47219:SF17">
    <property type="entry name" value="TBC1 DOMAIN FAMILY MEMBER 10B"/>
    <property type="match status" value="1"/>
</dbReference>
<dbReference type="SUPFAM" id="SSF47923">
    <property type="entry name" value="Ypt/Rab-GAP domain of gyp1p"/>
    <property type="match status" value="1"/>
</dbReference>
<dbReference type="AlphaFoldDB" id="A0A401Q6Q4"/>
<name>A0A401Q6Q4_SCYTO</name>
<dbReference type="Gene3D" id="1.10.472.80">
    <property type="entry name" value="Ypt/Rab-GAP domain of gyp1p, domain 3"/>
    <property type="match status" value="1"/>
</dbReference>
<dbReference type="InterPro" id="IPR000195">
    <property type="entry name" value="Rab-GAP-TBC_dom"/>
</dbReference>
<dbReference type="InterPro" id="IPR050302">
    <property type="entry name" value="Rab_GAP_TBC_domain"/>
</dbReference>
<protein>
    <recommendedName>
        <fullName evidence="1">Rab-GAP TBC domain-containing protein</fullName>
    </recommendedName>
</protein>
<dbReference type="Proteomes" id="UP000288216">
    <property type="component" value="Unassembled WGS sequence"/>
</dbReference>
<accession>A0A401Q6Q4</accession>
<dbReference type="OrthoDB" id="159449at2759"/>
<evidence type="ECO:0000313" key="3">
    <source>
        <dbReference type="Proteomes" id="UP000288216"/>
    </source>
</evidence>
<dbReference type="GO" id="GO:0005096">
    <property type="term" value="F:GTPase activator activity"/>
    <property type="evidence" value="ECO:0007669"/>
    <property type="project" value="TreeGrafter"/>
</dbReference>
<comment type="caution">
    <text evidence="2">The sequence shown here is derived from an EMBL/GenBank/DDBJ whole genome shotgun (WGS) entry which is preliminary data.</text>
</comment>
<dbReference type="InterPro" id="IPR035969">
    <property type="entry name" value="Rab-GAP_TBC_sf"/>
</dbReference>
<dbReference type="PANTHER" id="PTHR47219">
    <property type="entry name" value="RAB GTPASE-ACTIVATING PROTEIN 1-LIKE"/>
    <property type="match status" value="1"/>
</dbReference>
<evidence type="ECO:0000259" key="1">
    <source>
        <dbReference type="PROSITE" id="PS50086"/>
    </source>
</evidence>
<dbReference type="Pfam" id="PF00566">
    <property type="entry name" value="RabGAP-TBC"/>
    <property type="match status" value="1"/>
</dbReference>
<sequence length="97" mass="11699">QAFWCLVQICEKYLPGYYSAGLEAIQLDGEIFFALLRRVSPLAYRHLQKFKIDPILYMTEWFMCIYSRTLPWSTVLRVWDMFFCDGRYARTWRTPVP</sequence>
<dbReference type="STRING" id="75743.A0A401Q6Q4"/>
<gene>
    <name evidence="2" type="ORF">scyTo_0022751</name>
</gene>